<evidence type="ECO:0000313" key="2">
    <source>
        <dbReference type="EMBL" id="GGZ52345.1"/>
    </source>
</evidence>
<dbReference type="EMBL" id="BMWG01000021">
    <property type="protein sequence ID" value="GGZ52345.1"/>
    <property type="molecule type" value="Genomic_DNA"/>
</dbReference>
<protein>
    <recommendedName>
        <fullName evidence="1">DUF397 domain-containing protein</fullName>
    </recommendedName>
</protein>
<evidence type="ECO:0000313" key="3">
    <source>
        <dbReference type="Proteomes" id="UP000630936"/>
    </source>
</evidence>
<dbReference type="RefSeq" id="WP_190125762.1">
    <property type="nucleotide sequence ID" value="NZ_BMWG01000021.1"/>
</dbReference>
<dbReference type="Pfam" id="PF04149">
    <property type="entry name" value="DUF397"/>
    <property type="match status" value="1"/>
</dbReference>
<organism evidence="2 3">
    <name type="scientific">Streptomyces inusitatus</name>
    <dbReference type="NCBI Taxonomy" id="68221"/>
    <lineage>
        <taxon>Bacteria</taxon>
        <taxon>Bacillati</taxon>
        <taxon>Actinomycetota</taxon>
        <taxon>Actinomycetes</taxon>
        <taxon>Kitasatosporales</taxon>
        <taxon>Streptomycetaceae</taxon>
        <taxon>Streptomyces</taxon>
    </lineage>
</organism>
<comment type="caution">
    <text evidence="2">The sequence shown here is derived from an EMBL/GenBank/DDBJ whole genome shotgun (WGS) entry which is preliminary data.</text>
</comment>
<sequence>MHDCTPVIPSDAWFKSAYSGAGTSECVEIAAVEGGAAVRDSKDRPGALLAFSGPAWAGFIAAVGGGRLG</sequence>
<name>A0A918QKJ9_9ACTN</name>
<reference evidence="2" key="1">
    <citation type="journal article" date="2014" name="Int. J. Syst. Evol. Microbiol.">
        <title>Complete genome sequence of Corynebacterium casei LMG S-19264T (=DSM 44701T), isolated from a smear-ripened cheese.</title>
        <authorList>
            <consortium name="US DOE Joint Genome Institute (JGI-PGF)"/>
            <person name="Walter F."/>
            <person name="Albersmeier A."/>
            <person name="Kalinowski J."/>
            <person name="Ruckert C."/>
        </authorList>
    </citation>
    <scope>NUCLEOTIDE SEQUENCE</scope>
    <source>
        <strain evidence="2">JCM 4988</strain>
    </source>
</reference>
<dbReference type="Proteomes" id="UP000630936">
    <property type="component" value="Unassembled WGS sequence"/>
</dbReference>
<feature type="domain" description="DUF397" evidence="1">
    <location>
        <begin position="12"/>
        <end position="63"/>
    </location>
</feature>
<accession>A0A918QKJ9</accession>
<proteinExistence type="predicted"/>
<reference evidence="2" key="2">
    <citation type="submission" date="2020-09" db="EMBL/GenBank/DDBJ databases">
        <authorList>
            <person name="Sun Q."/>
            <person name="Ohkuma M."/>
        </authorList>
    </citation>
    <scope>NUCLEOTIDE SEQUENCE</scope>
    <source>
        <strain evidence="2">JCM 4988</strain>
    </source>
</reference>
<dbReference type="InterPro" id="IPR007278">
    <property type="entry name" value="DUF397"/>
</dbReference>
<keyword evidence="3" id="KW-1185">Reference proteome</keyword>
<dbReference type="AlphaFoldDB" id="A0A918QKJ9"/>
<evidence type="ECO:0000259" key="1">
    <source>
        <dbReference type="Pfam" id="PF04149"/>
    </source>
</evidence>
<gene>
    <name evidence="2" type="ORF">GCM10010387_53280</name>
</gene>